<proteinExistence type="predicted"/>
<dbReference type="Pfam" id="PF14070">
    <property type="entry name" value="YjfB_motility"/>
    <property type="match status" value="1"/>
</dbReference>
<dbReference type="Proteomes" id="UP000886689">
    <property type="component" value="Unassembled WGS sequence"/>
</dbReference>
<gene>
    <name evidence="1" type="ORF">IPL58_14700</name>
</gene>
<dbReference type="InterPro" id="IPR025906">
    <property type="entry name" value="YjfB_motility"/>
</dbReference>
<comment type="caution">
    <text evidence="1">The sequence shown here is derived from an EMBL/GenBank/DDBJ whole genome shotgun (WGS) entry which is preliminary data.</text>
</comment>
<accession>A0A9D7K5X4</accession>
<evidence type="ECO:0000313" key="2">
    <source>
        <dbReference type="Proteomes" id="UP000886689"/>
    </source>
</evidence>
<sequence length="65" mass="6644">MDLFSIGSTAPSIASADMASTVGIAVLKKVMDIQAQSAAQLIQAIPQTMPANNPPNLGQGVDTFV</sequence>
<protein>
    <submittedName>
        <fullName evidence="1">YjfB family protein</fullName>
    </submittedName>
</protein>
<organism evidence="1 2">
    <name type="scientific">Candidatus Proximibacter danicus</name>
    <dbReference type="NCBI Taxonomy" id="2954365"/>
    <lineage>
        <taxon>Bacteria</taxon>
        <taxon>Pseudomonadati</taxon>
        <taxon>Pseudomonadota</taxon>
        <taxon>Betaproteobacteria</taxon>
        <taxon>Candidatus Proximibacter</taxon>
    </lineage>
</organism>
<dbReference type="EMBL" id="JADJUC010000027">
    <property type="protein sequence ID" value="MBK8525167.1"/>
    <property type="molecule type" value="Genomic_DNA"/>
</dbReference>
<evidence type="ECO:0000313" key="1">
    <source>
        <dbReference type="EMBL" id="MBK8525167.1"/>
    </source>
</evidence>
<reference evidence="1" key="1">
    <citation type="submission" date="2020-10" db="EMBL/GenBank/DDBJ databases">
        <title>Connecting structure to function with the recovery of over 1000 high-quality activated sludge metagenome-assembled genomes encoding full-length rRNA genes using long-read sequencing.</title>
        <authorList>
            <person name="Singleton C.M."/>
            <person name="Petriglieri F."/>
            <person name="Kristensen J.M."/>
            <person name="Kirkegaard R.H."/>
            <person name="Michaelsen T.Y."/>
            <person name="Andersen M.H."/>
            <person name="Karst S.M."/>
            <person name="Dueholm M.S."/>
            <person name="Nielsen P.H."/>
            <person name="Albertsen M."/>
        </authorList>
    </citation>
    <scope>NUCLEOTIDE SEQUENCE</scope>
    <source>
        <strain evidence="1">Hirt_18-Q3-R61-65_BATAC.395</strain>
    </source>
</reference>
<name>A0A9D7K5X4_9PROT</name>
<dbReference type="AlphaFoldDB" id="A0A9D7K5X4"/>